<dbReference type="PANTHER" id="PTHR30474">
    <property type="entry name" value="CELL CYCLE PROTEIN"/>
    <property type="match status" value="1"/>
</dbReference>
<dbReference type="STRING" id="2325.TKV_c17970"/>
<keyword evidence="5 6" id="KW-0472">Membrane</keyword>
<feature type="transmembrane region" description="Helical" evidence="6">
    <location>
        <begin position="233"/>
        <end position="250"/>
    </location>
</feature>
<feature type="transmembrane region" description="Helical" evidence="6">
    <location>
        <begin position="271"/>
        <end position="292"/>
    </location>
</feature>
<dbReference type="GO" id="GO:0005886">
    <property type="term" value="C:plasma membrane"/>
    <property type="evidence" value="ECO:0007669"/>
    <property type="project" value="TreeGrafter"/>
</dbReference>
<organism evidence="7 8">
    <name type="scientific">Thermoanaerobacter kivui</name>
    <name type="common">Acetogenium kivui</name>
    <dbReference type="NCBI Taxonomy" id="2325"/>
    <lineage>
        <taxon>Bacteria</taxon>
        <taxon>Bacillati</taxon>
        <taxon>Bacillota</taxon>
        <taxon>Clostridia</taxon>
        <taxon>Thermoanaerobacterales</taxon>
        <taxon>Thermoanaerobacteraceae</taxon>
        <taxon>Thermoanaerobacter</taxon>
    </lineage>
</organism>
<dbReference type="InterPro" id="IPR001182">
    <property type="entry name" value="FtsW/RodA"/>
</dbReference>
<reference evidence="8" key="1">
    <citation type="journal article" date="2015" name="Genome Announc.">
        <title>Whole-Genome Sequences of 80 Environmental and Clinical Isolates of Burkholderia pseudomallei.</title>
        <authorList>
            <person name="Johnson S.L."/>
            <person name="Baker A.L."/>
            <person name="Chain P.S."/>
            <person name="Currie B.J."/>
            <person name="Daligault H.E."/>
            <person name="Davenport K.W."/>
            <person name="Davis C.B."/>
            <person name="Inglis T.J."/>
            <person name="Kaestli M."/>
            <person name="Koren S."/>
            <person name="Mayo M."/>
            <person name="Merritt A.J."/>
            <person name="Price E.P."/>
            <person name="Sarovich D.S."/>
            <person name="Warner J."/>
            <person name="Rosovitz M.J."/>
        </authorList>
    </citation>
    <scope>NUCLEOTIDE SEQUENCE [LARGE SCALE GENOMIC DNA]</scope>
    <source>
        <strain evidence="8">DSM 2030</strain>
    </source>
</reference>
<evidence type="ECO:0000256" key="4">
    <source>
        <dbReference type="ARBA" id="ARBA00022989"/>
    </source>
</evidence>
<dbReference type="GO" id="GO:0008360">
    <property type="term" value="P:regulation of cell shape"/>
    <property type="evidence" value="ECO:0007669"/>
    <property type="project" value="UniProtKB-KW"/>
</dbReference>
<dbReference type="EMBL" id="CP009170">
    <property type="protein sequence ID" value="AIS52948.1"/>
    <property type="molecule type" value="Genomic_DNA"/>
</dbReference>
<evidence type="ECO:0000256" key="1">
    <source>
        <dbReference type="ARBA" id="ARBA00004141"/>
    </source>
</evidence>
<dbReference type="GO" id="GO:0015648">
    <property type="term" value="F:lipid-linked peptidoglycan transporter activity"/>
    <property type="evidence" value="ECO:0007669"/>
    <property type="project" value="TreeGrafter"/>
</dbReference>
<keyword evidence="3" id="KW-0133">Cell shape</keyword>
<feature type="transmembrane region" description="Helical" evidence="6">
    <location>
        <begin position="344"/>
        <end position="366"/>
    </location>
</feature>
<accession>A0A097AT12</accession>
<evidence type="ECO:0000256" key="2">
    <source>
        <dbReference type="ARBA" id="ARBA00022692"/>
    </source>
</evidence>
<keyword evidence="8" id="KW-1185">Reference proteome</keyword>
<dbReference type="HOGENOM" id="CLU_029243_3_0_9"/>
<dbReference type="KEGG" id="tki:TKV_c17970"/>
<dbReference type="GO" id="GO:0051301">
    <property type="term" value="P:cell division"/>
    <property type="evidence" value="ECO:0007669"/>
    <property type="project" value="InterPro"/>
</dbReference>
<sequence length="415" mass="46546">MEEYIKTGSKAMKNVFWIFVIAFALLFIHNKPKGFDTIYFTLAFPILIYIVYYLHVRLFPLGEIQFIILTSFLTEMGLIMIYRVAPDLLIKQIVWIGIGFTLYFISSYFSKHYDWLYKLKYGELIYLGITMVLIASTLIFGKEIGGAKNWLTFDGIYVQPAETAKIIYILFLAKYLSSKREAKDIVILGIITLIIVGIFALEKDLGMAFLFYVTTLLMIFVVTSNFLYTAIGLGALVVGGIISYFLFWHVRVRIEAWLNPWMDVPGKTYQIVQSLFAIAAGGFFGTGLGMGHPEYIPVVASDFIFSAICEEFGLLGAVAIILVYFVIMYRGIKVALAAKDEFGALIAIGLTSMFSLQVFTIIGGVIKFIPLTGVTLPFVSYGGSSMVMSFVTLGMLNGIVLKEDEEEDAQLKPQY</sequence>
<feature type="transmembrane region" description="Helical" evidence="6">
    <location>
        <begin position="121"/>
        <end position="141"/>
    </location>
</feature>
<evidence type="ECO:0000256" key="6">
    <source>
        <dbReference type="SAM" id="Phobius"/>
    </source>
</evidence>
<feature type="transmembrane region" description="Helical" evidence="6">
    <location>
        <begin position="208"/>
        <end position="227"/>
    </location>
</feature>
<comment type="subcellular location">
    <subcellularLocation>
        <location evidence="1">Membrane</location>
        <topology evidence="1">Multi-pass membrane protein</topology>
    </subcellularLocation>
</comment>
<name>A0A097AT12_THEKI</name>
<dbReference type="AlphaFoldDB" id="A0A097AT12"/>
<dbReference type="Proteomes" id="UP000029669">
    <property type="component" value="Chromosome"/>
</dbReference>
<feature type="transmembrane region" description="Helical" evidence="6">
    <location>
        <begin position="90"/>
        <end position="109"/>
    </location>
</feature>
<dbReference type="Pfam" id="PF01098">
    <property type="entry name" value="FTSW_RODA_SPOVE"/>
    <property type="match status" value="1"/>
</dbReference>
<gene>
    <name evidence="7" type="ORF">TKV_c17970</name>
</gene>
<feature type="transmembrane region" description="Helical" evidence="6">
    <location>
        <begin position="312"/>
        <end position="332"/>
    </location>
</feature>
<dbReference type="eggNOG" id="COG0772">
    <property type="taxonomic scope" value="Bacteria"/>
</dbReference>
<evidence type="ECO:0000313" key="8">
    <source>
        <dbReference type="Proteomes" id="UP000029669"/>
    </source>
</evidence>
<protein>
    <submittedName>
        <fullName evidence="7">FtsW-like protein</fullName>
    </submittedName>
</protein>
<feature type="transmembrane region" description="Helical" evidence="6">
    <location>
        <begin position="66"/>
        <end position="84"/>
    </location>
</feature>
<evidence type="ECO:0000313" key="7">
    <source>
        <dbReference type="EMBL" id="AIS52948.1"/>
    </source>
</evidence>
<keyword evidence="4 6" id="KW-1133">Transmembrane helix</keyword>
<keyword evidence="2 6" id="KW-0812">Transmembrane</keyword>
<evidence type="ECO:0000256" key="3">
    <source>
        <dbReference type="ARBA" id="ARBA00022960"/>
    </source>
</evidence>
<feature type="transmembrane region" description="Helical" evidence="6">
    <location>
        <begin position="185"/>
        <end position="201"/>
    </location>
</feature>
<evidence type="ECO:0000256" key="5">
    <source>
        <dbReference type="ARBA" id="ARBA00023136"/>
    </source>
</evidence>
<feature type="transmembrane region" description="Helical" evidence="6">
    <location>
        <begin position="12"/>
        <end position="29"/>
    </location>
</feature>
<dbReference type="GO" id="GO:0032153">
    <property type="term" value="C:cell division site"/>
    <property type="evidence" value="ECO:0007669"/>
    <property type="project" value="TreeGrafter"/>
</dbReference>
<dbReference type="PANTHER" id="PTHR30474:SF3">
    <property type="entry name" value="PEPTIDOGLYCAN GLYCOSYLTRANSFERASE RODA"/>
    <property type="match status" value="1"/>
</dbReference>
<dbReference type="RefSeq" id="WP_049685606.1">
    <property type="nucleotide sequence ID" value="NZ_CP009170.1"/>
</dbReference>
<dbReference type="OrthoDB" id="9812661at2"/>
<feature type="transmembrane region" description="Helical" evidence="6">
    <location>
        <begin position="35"/>
        <end position="54"/>
    </location>
</feature>
<feature type="transmembrane region" description="Helical" evidence="6">
    <location>
        <begin position="378"/>
        <end position="401"/>
    </location>
</feature>
<proteinExistence type="predicted"/>